<feature type="domain" description="WRKY19-like zinc finger" evidence="1">
    <location>
        <begin position="197"/>
        <end position="220"/>
    </location>
</feature>
<protein>
    <submittedName>
        <fullName evidence="3">Aste57867_10313 protein</fullName>
    </submittedName>
</protein>
<evidence type="ECO:0000259" key="1">
    <source>
        <dbReference type="Pfam" id="PF24906"/>
    </source>
</evidence>
<gene>
    <name evidence="3" type="primary">Aste57867_10313</name>
    <name evidence="2" type="ORF">As57867_010273</name>
    <name evidence="3" type="ORF">ASTE57867_10313</name>
</gene>
<dbReference type="PANTHER" id="PTHR31827:SF1">
    <property type="entry name" value="EMB|CAB89363.1"/>
    <property type="match status" value="1"/>
</dbReference>
<reference evidence="2" key="2">
    <citation type="submission" date="2019-06" db="EMBL/GenBank/DDBJ databases">
        <title>Genomics analysis of Aphanomyces spp. identifies a new class of oomycete effector associated with host adaptation.</title>
        <authorList>
            <person name="Gaulin E."/>
        </authorList>
    </citation>
    <scope>NUCLEOTIDE SEQUENCE</scope>
    <source>
        <strain evidence="2">CBS 578.67</strain>
    </source>
</reference>
<feature type="domain" description="WRKY19-like zinc finger" evidence="1">
    <location>
        <begin position="245"/>
        <end position="268"/>
    </location>
</feature>
<dbReference type="PANTHER" id="PTHR31827">
    <property type="entry name" value="EMB|CAB89363.1"/>
    <property type="match status" value="1"/>
</dbReference>
<reference evidence="3 4" key="1">
    <citation type="submission" date="2019-03" db="EMBL/GenBank/DDBJ databases">
        <authorList>
            <person name="Gaulin E."/>
            <person name="Dumas B."/>
        </authorList>
    </citation>
    <scope>NUCLEOTIDE SEQUENCE [LARGE SCALE GENOMIC DNA]</scope>
    <source>
        <strain evidence="3">CBS 568.67</strain>
    </source>
</reference>
<proteinExistence type="predicted"/>
<dbReference type="EMBL" id="VJMH01005197">
    <property type="protein sequence ID" value="KAF0699111.1"/>
    <property type="molecule type" value="Genomic_DNA"/>
</dbReference>
<dbReference type="AlphaFoldDB" id="A0A485KQ41"/>
<dbReference type="Proteomes" id="UP000332933">
    <property type="component" value="Unassembled WGS sequence"/>
</dbReference>
<evidence type="ECO:0000313" key="3">
    <source>
        <dbReference type="EMBL" id="VFT87187.1"/>
    </source>
</evidence>
<organism evidence="3 4">
    <name type="scientific">Aphanomyces stellatus</name>
    <dbReference type="NCBI Taxonomy" id="120398"/>
    <lineage>
        <taxon>Eukaryota</taxon>
        <taxon>Sar</taxon>
        <taxon>Stramenopiles</taxon>
        <taxon>Oomycota</taxon>
        <taxon>Saprolegniomycetes</taxon>
        <taxon>Saprolegniales</taxon>
        <taxon>Verrucalvaceae</taxon>
        <taxon>Aphanomyces</taxon>
    </lineage>
</organism>
<dbReference type="EMBL" id="CAADRA010005218">
    <property type="protein sequence ID" value="VFT87187.1"/>
    <property type="molecule type" value="Genomic_DNA"/>
</dbReference>
<dbReference type="Pfam" id="PF24906">
    <property type="entry name" value="Zf_WRKY19"/>
    <property type="match status" value="2"/>
</dbReference>
<evidence type="ECO:0000313" key="4">
    <source>
        <dbReference type="Proteomes" id="UP000332933"/>
    </source>
</evidence>
<dbReference type="InterPro" id="IPR056866">
    <property type="entry name" value="Znf_WRKY19"/>
</dbReference>
<keyword evidence="4" id="KW-1185">Reference proteome</keyword>
<dbReference type="OrthoDB" id="77038at2759"/>
<sequence length="324" mass="34833">MSGQFYDAYHHPYLSNQQPSTTAPPMRNQNCDAAKELELEFKVVSQVVMDHCELFPPLPFNFATTLLLPHEPYHDVSTPWASHEHTQTLHGNFVLNLDMTTSHTDPRPCATPTHGHGYERHHESSHSVKVETSCVDESSATVAESDEVPGQCLTPGCATAINYRGHCKNHGGVRKCSVVGCNKGNQGKKRCINHGGGKRCTVATCEKSAQSQGLCKAHGGGARCTIQGCGKSSQGGGFCRKHGGGRRCERPGCNSGAQRLNLCAKHGGSRQCKQAGCGRTDRGGGLCENHRKSFVCPQVGCNRLGSDEYSGLCAVHGKKPPLDL</sequence>
<evidence type="ECO:0000313" key="2">
    <source>
        <dbReference type="EMBL" id="KAF0699111.1"/>
    </source>
</evidence>
<accession>A0A485KQ41</accession>
<name>A0A485KQ41_9STRA</name>